<comment type="similarity">
    <text evidence="5">Belongs to the FNT transporter (TC 1.A.16) family.</text>
</comment>
<proteinExistence type="inferred from homology"/>
<dbReference type="Proteomes" id="UP000221734">
    <property type="component" value="Chromosome Kuenenia_stuttgartiensis_MBR1"/>
</dbReference>
<accession>Q1Q1C7</accession>
<dbReference type="InterPro" id="IPR000292">
    <property type="entry name" value="For/NO2_transpt"/>
</dbReference>
<dbReference type="GO" id="GO:0005886">
    <property type="term" value="C:plasma membrane"/>
    <property type="evidence" value="ECO:0007669"/>
    <property type="project" value="TreeGrafter"/>
</dbReference>
<dbReference type="PANTHER" id="PTHR30520:SF8">
    <property type="entry name" value="NITRITE TRANSPORTER NIRC"/>
    <property type="match status" value="1"/>
</dbReference>
<dbReference type="EMBL" id="LT934425">
    <property type="protein sequence ID" value="SOH03573.1"/>
    <property type="molecule type" value="Genomic_DNA"/>
</dbReference>
<reference evidence="10" key="4">
    <citation type="submission" date="2017-10" db="EMBL/GenBank/DDBJ databases">
        <authorList>
            <person name="Frank J."/>
        </authorList>
    </citation>
    <scope>NUCLEOTIDE SEQUENCE [LARGE SCALE GENOMIC DNA]</scope>
</reference>
<evidence type="ECO:0000256" key="3">
    <source>
        <dbReference type="ARBA" id="ARBA00022989"/>
    </source>
</evidence>
<dbReference type="Gene3D" id="1.20.1080.10">
    <property type="entry name" value="Glycerol uptake facilitator protein"/>
    <property type="match status" value="1"/>
</dbReference>
<dbReference type="Proteomes" id="UP000501926">
    <property type="component" value="Chromosome"/>
</dbReference>
<dbReference type="RefSeq" id="WP_099324387.1">
    <property type="nucleotide sequence ID" value="NZ_CP049055.1"/>
</dbReference>
<dbReference type="Pfam" id="PF01226">
    <property type="entry name" value="Form_Nir_trans"/>
    <property type="match status" value="1"/>
</dbReference>
<dbReference type="EMBL" id="CP049055">
    <property type="protein sequence ID" value="QII10840.1"/>
    <property type="molecule type" value="Genomic_DNA"/>
</dbReference>
<dbReference type="PANTHER" id="PTHR30520">
    <property type="entry name" value="FORMATE TRANSPORTER-RELATED"/>
    <property type="match status" value="1"/>
</dbReference>
<keyword evidence="2 6" id="KW-0812">Transmembrane</keyword>
<evidence type="ECO:0000256" key="2">
    <source>
        <dbReference type="ARBA" id="ARBA00022692"/>
    </source>
</evidence>
<evidence type="ECO:0000256" key="1">
    <source>
        <dbReference type="ARBA" id="ARBA00004141"/>
    </source>
</evidence>
<dbReference type="InterPro" id="IPR024002">
    <property type="entry name" value="For/NO2_transpt_CS"/>
</dbReference>
<keyword evidence="3 6" id="KW-1133">Transmembrane helix</keyword>
<keyword evidence="4 6" id="KW-0472">Membrane</keyword>
<evidence type="ECO:0000313" key="7">
    <source>
        <dbReference type="EMBL" id="CAJ73811.1"/>
    </source>
</evidence>
<name>Q1Q1C7_KUEST</name>
<reference evidence="9" key="3">
    <citation type="submission" date="2017-10" db="EMBL/GenBank/DDBJ databases">
        <authorList>
            <person name="Banno H."/>
            <person name="Chua N.-H."/>
        </authorList>
    </citation>
    <scope>NUCLEOTIDE SEQUENCE [LARGE SCALE GENOMIC DNA]</scope>
    <source>
        <strain evidence="9">Kuenenia_mbr1_ru-nijmegen</strain>
    </source>
</reference>
<dbReference type="InterPro" id="IPR023271">
    <property type="entry name" value="Aquaporin-like"/>
</dbReference>
<dbReference type="GO" id="GO:0015499">
    <property type="term" value="F:formate transmembrane transporter activity"/>
    <property type="evidence" value="ECO:0007669"/>
    <property type="project" value="TreeGrafter"/>
</dbReference>
<feature type="transmembrane region" description="Helical" evidence="6">
    <location>
        <begin position="63"/>
        <end position="90"/>
    </location>
</feature>
<feature type="transmembrane region" description="Helical" evidence="6">
    <location>
        <begin position="25"/>
        <end position="51"/>
    </location>
</feature>
<evidence type="ECO:0000313" key="11">
    <source>
        <dbReference type="Proteomes" id="UP000501926"/>
    </source>
</evidence>
<evidence type="ECO:0000313" key="8">
    <source>
        <dbReference type="EMBL" id="QII10840.1"/>
    </source>
</evidence>
<evidence type="ECO:0000313" key="9">
    <source>
        <dbReference type="EMBL" id="SOH03573.1"/>
    </source>
</evidence>
<keyword evidence="10" id="KW-1185">Reference proteome</keyword>
<feature type="transmembrane region" description="Helical" evidence="6">
    <location>
        <begin position="185"/>
        <end position="209"/>
    </location>
</feature>
<dbReference type="AlphaFoldDB" id="Q1Q1C7"/>
<dbReference type="PROSITE" id="PS01006">
    <property type="entry name" value="FORMATE_NITRITE_TP_2"/>
    <property type="match status" value="1"/>
</dbReference>
<dbReference type="OrthoDB" id="245753at2"/>
<dbReference type="EMBL" id="CT573071">
    <property type="protein sequence ID" value="CAJ73811.1"/>
    <property type="molecule type" value="Genomic_DNA"/>
</dbReference>
<reference evidence="7" key="1">
    <citation type="journal article" date="2006" name="Nature">
        <title>Deciphering the evolution and metabolism of an anammox bacterium from a community genome.</title>
        <authorList>
            <person name="Strous M."/>
            <person name="Pelletier E."/>
            <person name="Mangenot S."/>
            <person name="Rattei T."/>
            <person name="Lehner A."/>
            <person name="Taylor M.W."/>
            <person name="Horn M."/>
            <person name="Daims H."/>
            <person name="Bartol-Mavel D."/>
            <person name="Wincker P."/>
            <person name="Barbe V."/>
            <person name="Fonknechten N."/>
            <person name="Vallenet D."/>
            <person name="Segurens B."/>
            <person name="Schenowitz-Truong C."/>
            <person name="Medigue C."/>
            <person name="Collingro A."/>
            <person name="Snel B."/>
            <person name="Dutilh B.E."/>
            <person name="OpDenCamp H.J.M."/>
            <person name="vanDerDrift C."/>
            <person name="Cirpus I."/>
            <person name="vanDePas-Schoonen K.T."/>
            <person name="Harhangi H.R."/>
            <person name="vanNiftrik L."/>
            <person name="Schmid M."/>
            <person name="Keltjens J."/>
            <person name="vanDeVossenberg J."/>
            <person name="Kartal B."/>
            <person name="Meier H."/>
            <person name="Frishman D."/>
            <person name="Huynen M.A."/>
            <person name="Mewes H."/>
            <person name="Weissenbach J."/>
            <person name="Jetten M.S.M."/>
            <person name="Wagner M."/>
            <person name="LePaslier D."/>
        </authorList>
    </citation>
    <scope>NUCLEOTIDE SEQUENCE</scope>
</reference>
<feature type="transmembrane region" description="Helical" evidence="6">
    <location>
        <begin position="154"/>
        <end position="173"/>
    </location>
</feature>
<organism evidence="7">
    <name type="scientific">Kuenenia stuttgartiensis</name>
    <dbReference type="NCBI Taxonomy" id="174633"/>
    <lineage>
        <taxon>Bacteria</taxon>
        <taxon>Pseudomonadati</taxon>
        <taxon>Planctomycetota</taxon>
        <taxon>Candidatus Brocadiia</taxon>
        <taxon>Candidatus Brocadiales</taxon>
        <taxon>Candidatus Brocadiaceae</taxon>
        <taxon>Candidatus Kuenenia</taxon>
    </lineage>
</organism>
<reference evidence="7" key="2">
    <citation type="submission" date="2006-01" db="EMBL/GenBank/DDBJ databases">
        <authorList>
            <person name="Genoscope"/>
        </authorList>
    </citation>
    <scope>NUCLEOTIDE SEQUENCE</scope>
</reference>
<evidence type="ECO:0000256" key="4">
    <source>
        <dbReference type="ARBA" id="ARBA00023136"/>
    </source>
</evidence>
<gene>
    <name evidence="8" type="primary">focA</name>
    <name evidence="9" type="synonym">focA_2</name>
    <name evidence="8" type="ORF">KsCSTR_14610</name>
    <name evidence="9" type="ORF">KSMBR1_1070</name>
    <name evidence="7" type="ORF">kuste3055</name>
</gene>
<dbReference type="SMR" id="Q1Q1C7"/>
<reference evidence="8 11" key="5">
    <citation type="submission" date="2020-02" db="EMBL/GenBank/DDBJ databases">
        <title>Newly sequenced genome of strain CSTR1 showed variability in Candidatus Kuenenia stuttgartiensis genomes.</title>
        <authorList>
            <person name="Ding C."/>
            <person name="Adrian L."/>
        </authorList>
    </citation>
    <scope>NUCLEOTIDE SEQUENCE [LARGE SCALE GENOMIC DNA]</scope>
    <source>
        <strain evidence="8 11">CSTR1</strain>
    </source>
</reference>
<evidence type="ECO:0000256" key="5">
    <source>
        <dbReference type="ARBA" id="ARBA00049660"/>
    </source>
</evidence>
<comment type="subcellular location">
    <subcellularLocation>
        <location evidence="1">Membrane</location>
        <topology evidence="1">Multi-pass membrane protein</topology>
    </subcellularLocation>
</comment>
<feature type="transmembrane region" description="Helical" evidence="6">
    <location>
        <begin position="110"/>
        <end position="134"/>
    </location>
</feature>
<evidence type="ECO:0000256" key="6">
    <source>
        <dbReference type="SAM" id="Phobius"/>
    </source>
</evidence>
<sequence length="300" mass="32658">MLYTGAVDAIAAVSLKKATCMKHSLIGFLTLSVMAGFYIGFGVLIAFIVAAPIGAINPGLGKIAAGIFFGLALALVVFAGAELFTGYNLLIFKGCFRGTVTFGDSMLGWFWTYIGNLAGSMLFALMLIPTGVFAKDPWLSFLLKVATYKMNAPWWELFFRGIFCNWLVCLAVWSSFRCTSDSGKLIMIWWCLFCFVTTGMEHCVANMSIMTLACLLPHDPAVINFGKMFGWNLVSVTLGNIVGGGFFVTFLYWFATYMDERGAKRMSAAIQGGSGAGELPGAGQTFEEIKDVKVKMKMKA</sequence>
<feature type="transmembrane region" description="Helical" evidence="6">
    <location>
        <begin position="229"/>
        <end position="255"/>
    </location>
</feature>
<dbReference type="KEGG" id="kst:KSMBR1_1070"/>
<evidence type="ECO:0000313" key="10">
    <source>
        <dbReference type="Proteomes" id="UP000221734"/>
    </source>
</evidence>
<protein>
    <submittedName>
        <fullName evidence="8">Formate/nitrite transporter family protein</fullName>
    </submittedName>
    <submittedName>
        <fullName evidence="9">Product</fullName>
    </submittedName>
</protein>